<evidence type="ECO:0000313" key="6">
    <source>
        <dbReference type="Proteomes" id="UP000295357"/>
    </source>
</evidence>
<evidence type="ECO:0000313" key="5">
    <source>
        <dbReference type="EMBL" id="TDP11944.1"/>
    </source>
</evidence>
<dbReference type="AlphaFoldDB" id="A0A4R6NBD0"/>
<dbReference type="InterPro" id="IPR027417">
    <property type="entry name" value="P-loop_NTPase"/>
</dbReference>
<dbReference type="Proteomes" id="UP000295357">
    <property type="component" value="Unassembled WGS sequence"/>
</dbReference>
<dbReference type="Gene3D" id="3.40.50.300">
    <property type="entry name" value="P-loop containing nucleotide triphosphate hydrolases"/>
    <property type="match status" value="1"/>
</dbReference>
<dbReference type="SMART" id="SM00382">
    <property type="entry name" value="AAA"/>
    <property type="match status" value="1"/>
</dbReference>
<dbReference type="Pfam" id="PF00004">
    <property type="entry name" value="AAA"/>
    <property type="match status" value="1"/>
</dbReference>
<keyword evidence="3" id="KW-0067">ATP-binding</keyword>
<keyword evidence="6" id="KW-1185">Reference proteome</keyword>
<reference evidence="5 6" key="1">
    <citation type="submission" date="2019-03" db="EMBL/GenBank/DDBJ databases">
        <title>Genomic Encyclopedia of Type Strains, Phase IV (KMG-IV): sequencing the most valuable type-strain genomes for metagenomic binning, comparative biology and taxonomic classification.</title>
        <authorList>
            <person name="Goeker M."/>
        </authorList>
    </citation>
    <scope>NUCLEOTIDE SEQUENCE [LARGE SCALE GENOMIC DNA]</scope>
    <source>
        <strain evidence="5 6">DSM 25082</strain>
    </source>
</reference>
<dbReference type="SUPFAM" id="SSF52540">
    <property type="entry name" value="P-loop containing nucleoside triphosphate hydrolases"/>
    <property type="match status" value="1"/>
</dbReference>
<organism evidence="5 6">
    <name type="scientific">Roseateles asaccharophilus</name>
    <dbReference type="NCBI Taxonomy" id="582607"/>
    <lineage>
        <taxon>Bacteria</taxon>
        <taxon>Pseudomonadati</taxon>
        <taxon>Pseudomonadota</taxon>
        <taxon>Betaproteobacteria</taxon>
        <taxon>Burkholderiales</taxon>
        <taxon>Sphaerotilaceae</taxon>
        <taxon>Roseateles</taxon>
    </lineage>
</organism>
<dbReference type="InterPro" id="IPR003959">
    <property type="entry name" value="ATPase_AAA_core"/>
</dbReference>
<accession>A0A4R6NBD0</accession>
<dbReference type="GO" id="GO:0005524">
    <property type="term" value="F:ATP binding"/>
    <property type="evidence" value="ECO:0007669"/>
    <property type="project" value="UniProtKB-KW"/>
</dbReference>
<dbReference type="GO" id="GO:0016887">
    <property type="term" value="F:ATP hydrolysis activity"/>
    <property type="evidence" value="ECO:0007669"/>
    <property type="project" value="InterPro"/>
</dbReference>
<name>A0A4R6NBD0_9BURK</name>
<evidence type="ECO:0000256" key="1">
    <source>
        <dbReference type="ARBA" id="ARBA00006914"/>
    </source>
</evidence>
<evidence type="ECO:0000256" key="2">
    <source>
        <dbReference type="ARBA" id="ARBA00022741"/>
    </source>
</evidence>
<dbReference type="EMBL" id="SNXE01000002">
    <property type="protein sequence ID" value="TDP11944.1"/>
    <property type="molecule type" value="Genomic_DNA"/>
</dbReference>
<dbReference type="InterPro" id="IPR003593">
    <property type="entry name" value="AAA+_ATPase"/>
</dbReference>
<evidence type="ECO:0000259" key="4">
    <source>
        <dbReference type="SMART" id="SM00382"/>
    </source>
</evidence>
<keyword evidence="2" id="KW-0547">Nucleotide-binding</keyword>
<dbReference type="CDD" id="cd19481">
    <property type="entry name" value="RecA-like_protease"/>
    <property type="match status" value="1"/>
</dbReference>
<proteinExistence type="inferred from homology"/>
<dbReference type="Gene3D" id="1.10.8.60">
    <property type="match status" value="1"/>
</dbReference>
<dbReference type="RefSeq" id="WP_246030719.1">
    <property type="nucleotide sequence ID" value="NZ_JAUFPJ010000002.1"/>
</dbReference>
<protein>
    <submittedName>
        <fullName evidence="5">ATPase family protein associated with various cellular activities (AAA)</fullName>
    </submittedName>
</protein>
<comment type="similarity">
    <text evidence="1">Belongs to the AAA ATPase family.</text>
</comment>
<sequence>MQDHTLALTLELDWLQCVLDRRLEQHFQQQDLDLAAAGPLPELPPGSALGELIVRLQLSPAERVVLALALAPHLRPAMLDLLFMRNQNLDRGFTEFGGLKAQGHGGFLPTGETAAFLVAGEDLAARVALLACFDAGHAFARETLLSLETPASGEPQLSGALLASSEALQRLCSGTARKPDFSAQFPAKRISSPLGWEDLVLAPEVMDEVQQLCAWMREGAHLMQDWGLARALKPGYRALFHGPPGTGKTLTATLIGQVVEADVYRIDLSMVVSKYIGETEKNLARVFDQAQSRRWILFFDEADALFGKRGAANTANDHHANQEIAYLLQRVEDFPGMVILASNLRSNIDEAFSRRFQSMVYFPMPDAEQRLRLWQQMLAPEHLDADVDLELLAQRHELAGGAIANVIRHAALKAVRAGRQQVRMQELRAGLARELRKEGRTL</sequence>
<dbReference type="InterPro" id="IPR050221">
    <property type="entry name" value="26S_Proteasome_ATPase"/>
</dbReference>
<evidence type="ECO:0000256" key="3">
    <source>
        <dbReference type="ARBA" id="ARBA00022840"/>
    </source>
</evidence>
<feature type="domain" description="AAA+ ATPase" evidence="4">
    <location>
        <begin position="234"/>
        <end position="366"/>
    </location>
</feature>
<comment type="caution">
    <text evidence="5">The sequence shown here is derived from an EMBL/GenBank/DDBJ whole genome shotgun (WGS) entry which is preliminary data.</text>
</comment>
<dbReference type="PANTHER" id="PTHR23073">
    <property type="entry name" value="26S PROTEASOME REGULATORY SUBUNIT"/>
    <property type="match status" value="1"/>
</dbReference>
<gene>
    <name evidence="5" type="ORF">DFR39_102330</name>
</gene>